<sequence>MTRADLLLVNDIRNIFANGTKDENPRPKYEDGTPAHTYFVNHVVRTYNLQTEFPICTLRPIAWKTAIREAFAIYQNQSNKISEFERLGCGWWKDWELEDGTIGRSYPYNLESHRPNEMKKSVVKVKRKILNDKLGEIHNEDTICKNNNFDSIDGKLYYTKNNNEFKIISHPYKTQHKNEHKYVDIQFTKTKYITSARIDTLTNINDPYCRERRGIGFVGEYKSNILTDDEIKILLRKWGAMFDRCGNITKKTPTYQNVFVHHNWHNFANFLNDVIYIPQFFLAREDGFKGWDLDKDYYGSNCYSKDTCVFLKRKENSIYARINGCYRISDLNNNVAFYELAITHICEIYNVSERTIRNVINNKKTILDNVKIEFLENNDSYLYRYELSRNQINELIKDIKTNPYGRRHMIDFWNWANIDKKALVECAFLTIWNVRGEYLDMCLIQRSGDMITASGAGGVNEVQYACLQMMIAKATGYKAGKFTHFVANEQIYDRHIYNANELINRANAQKLDLSTSNGHYDYEFEPVKMNFNPKSNNFYDFSIEDFSLENYNPIKPNLVLPLGI</sequence>
<evidence type="ECO:0000256" key="1">
    <source>
        <dbReference type="ARBA" id="ARBA00009972"/>
    </source>
</evidence>
<dbReference type="InterPro" id="IPR036926">
    <property type="entry name" value="Thymidate_synth/dCMP_Mease_sf"/>
</dbReference>
<dbReference type="PANTHER" id="PTHR11548">
    <property type="entry name" value="THYMIDYLATE SYNTHASE 1"/>
    <property type="match status" value="1"/>
</dbReference>
<feature type="domain" description="Thymidylate synthase/dCMP hydroxymethylase" evidence="4">
    <location>
        <begin position="12"/>
        <end position="119"/>
    </location>
</feature>
<keyword evidence="3" id="KW-0808">Transferase</keyword>
<evidence type="ECO:0000259" key="4">
    <source>
        <dbReference type="Pfam" id="PF00303"/>
    </source>
</evidence>
<protein>
    <submittedName>
        <fullName evidence="5">Thymidylate synthase</fullName>
    </submittedName>
</protein>
<organism evidence="5">
    <name type="scientific">Siphoviridae sp. ctqPo10</name>
    <dbReference type="NCBI Taxonomy" id="2827948"/>
    <lineage>
        <taxon>Viruses</taxon>
        <taxon>Duplodnaviria</taxon>
        <taxon>Heunggongvirae</taxon>
        <taxon>Uroviricota</taxon>
        <taxon>Caudoviricetes</taxon>
    </lineage>
</organism>
<dbReference type="SUPFAM" id="SSF55831">
    <property type="entry name" value="Thymidylate synthase/dCMP hydroxymethylase"/>
    <property type="match status" value="2"/>
</dbReference>
<feature type="domain" description="Thymidylate synthase/dCMP hydroxymethylase" evidence="4">
    <location>
        <begin position="388"/>
        <end position="555"/>
    </location>
</feature>
<accession>A0A8S5SUH2</accession>
<dbReference type="PANTHER" id="PTHR11548:SF1">
    <property type="entry name" value="THYMIDYLATE SYNTHASE 1"/>
    <property type="match status" value="1"/>
</dbReference>
<name>A0A8S5SUH2_9CAUD</name>
<dbReference type="EMBL" id="BK032682">
    <property type="protein sequence ID" value="DAF54590.1"/>
    <property type="molecule type" value="Genomic_DNA"/>
</dbReference>
<dbReference type="GO" id="GO:0004799">
    <property type="term" value="F:thymidylate synthase activity"/>
    <property type="evidence" value="ECO:0007669"/>
    <property type="project" value="TreeGrafter"/>
</dbReference>
<evidence type="ECO:0000256" key="3">
    <source>
        <dbReference type="ARBA" id="ARBA00022679"/>
    </source>
</evidence>
<dbReference type="Pfam" id="PF00303">
    <property type="entry name" value="Thymidylat_synt"/>
    <property type="match status" value="2"/>
</dbReference>
<dbReference type="GO" id="GO:0032259">
    <property type="term" value="P:methylation"/>
    <property type="evidence" value="ECO:0007669"/>
    <property type="project" value="UniProtKB-KW"/>
</dbReference>
<dbReference type="InterPro" id="IPR023451">
    <property type="entry name" value="Thymidate_synth/dCMP_Mease_dom"/>
</dbReference>
<evidence type="ECO:0000313" key="5">
    <source>
        <dbReference type="EMBL" id="DAF54590.1"/>
    </source>
</evidence>
<evidence type="ECO:0000256" key="2">
    <source>
        <dbReference type="ARBA" id="ARBA00022603"/>
    </source>
</evidence>
<dbReference type="InterPro" id="IPR045097">
    <property type="entry name" value="Thymidate_synth/dCMP_Mease"/>
</dbReference>
<proteinExistence type="inferred from homology"/>
<keyword evidence="2" id="KW-0489">Methyltransferase</keyword>
<dbReference type="GO" id="GO:0006231">
    <property type="term" value="P:dTMP biosynthetic process"/>
    <property type="evidence" value="ECO:0007669"/>
    <property type="project" value="TreeGrafter"/>
</dbReference>
<reference evidence="5" key="1">
    <citation type="journal article" date="2021" name="Proc. Natl. Acad. Sci. U.S.A.">
        <title>A Catalog of Tens of Thousands of Viruses from Human Metagenomes Reveals Hidden Associations with Chronic Diseases.</title>
        <authorList>
            <person name="Tisza M.J."/>
            <person name="Buck C.B."/>
        </authorList>
    </citation>
    <scope>NUCLEOTIDE SEQUENCE</scope>
    <source>
        <strain evidence="5">CtqPo10</strain>
    </source>
</reference>
<dbReference type="Gene3D" id="3.30.572.10">
    <property type="entry name" value="Thymidylate synthase/dCMP hydroxymethylase domain"/>
    <property type="match status" value="2"/>
</dbReference>
<comment type="similarity">
    <text evidence="1">Belongs to the thymidylate synthase family.</text>
</comment>